<evidence type="ECO:0000256" key="1">
    <source>
        <dbReference type="ARBA" id="ARBA00023125"/>
    </source>
</evidence>
<dbReference type="InterPro" id="IPR036388">
    <property type="entry name" value="WH-like_DNA-bd_sf"/>
</dbReference>
<dbReference type="GO" id="GO:0006355">
    <property type="term" value="P:regulation of DNA-templated transcription"/>
    <property type="evidence" value="ECO:0007669"/>
    <property type="project" value="InterPro"/>
</dbReference>
<accession>A0A940Y5Q9</accession>
<dbReference type="InterPro" id="IPR011006">
    <property type="entry name" value="CheY-like_superfamily"/>
</dbReference>
<feature type="domain" description="HTH luxR-type" evidence="3">
    <location>
        <begin position="129"/>
        <end position="194"/>
    </location>
</feature>
<dbReference type="InterPro" id="IPR001789">
    <property type="entry name" value="Sig_transdc_resp-reg_receiver"/>
</dbReference>
<keyword evidence="6" id="KW-1185">Reference proteome</keyword>
<dbReference type="InterPro" id="IPR016032">
    <property type="entry name" value="Sig_transdc_resp-reg_C-effctor"/>
</dbReference>
<dbReference type="Pfam" id="PF00072">
    <property type="entry name" value="Response_reg"/>
    <property type="match status" value="1"/>
</dbReference>
<dbReference type="GO" id="GO:0000160">
    <property type="term" value="P:phosphorelay signal transduction system"/>
    <property type="evidence" value="ECO:0007669"/>
    <property type="project" value="InterPro"/>
</dbReference>
<dbReference type="RefSeq" id="WP_210853669.1">
    <property type="nucleotide sequence ID" value="NZ_JAGQDD010000005.1"/>
</dbReference>
<reference evidence="5 6" key="1">
    <citation type="submission" date="2021-04" db="EMBL/GenBank/DDBJ databases">
        <title>The genome sequence of Ideonella sp. 3Y2.</title>
        <authorList>
            <person name="Liu Y."/>
        </authorList>
    </citation>
    <scope>NUCLEOTIDE SEQUENCE [LARGE SCALE GENOMIC DNA]</scope>
    <source>
        <strain evidence="5 6">3Y2</strain>
    </source>
</reference>
<keyword evidence="1" id="KW-0238">DNA-binding</keyword>
<dbReference type="Gene3D" id="1.10.10.10">
    <property type="entry name" value="Winged helix-like DNA-binding domain superfamily/Winged helix DNA-binding domain"/>
    <property type="match status" value="1"/>
</dbReference>
<dbReference type="PANTHER" id="PTHR45566">
    <property type="entry name" value="HTH-TYPE TRANSCRIPTIONAL REGULATOR YHJB-RELATED"/>
    <property type="match status" value="1"/>
</dbReference>
<evidence type="ECO:0000259" key="3">
    <source>
        <dbReference type="PROSITE" id="PS50043"/>
    </source>
</evidence>
<dbReference type="PRINTS" id="PR00038">
    <property type="entry name" value="HTHLUXR"/>
</dbReference>
<dbReference type="SUPFAM" id="SSF52172">
    <property type="entry name" value="CheY-like"/>
    <property type="match status" value="1"/>
</dbReference>
<dbReference type="PROSITE" id="PS50043">
    <property type="entry name" value="HTH_LUXR_2"/>
    <property type="match status" value="1"/>
</dbReference>
<evidence type="ECO:0000313" key="5">
    <source>
        <dbReference type="EMBL" id="MBQ0930684.1"/>
    </source>
</evidence>
<dbReference type="Pfam" id="PF00196">
    <property type="entry name" value="GerE"/>
    <property type="match status" value="1"/>
</dbReference>
<dbReference type="InterPro" id="IPR051015">
    <property type="entry name" value="EvgA-like"/>
</dbReference>
<proteinExistence type="predicted"/>
<dbReference type="Gene3D" id="3.40.50.2300">
    <property type="match status" value="1"/>
</dbReference>
<dbReference type="AlphaFoldDB" id="A0A940Y5Q9"/>
<dbReference type="SMART" id="SM00448">
    <property type="entry name" value="REC"/>
    <property type="match status" value="1"/>
</dbReference>
<dbReference type="PANTHER" id="PTHR45566:SF1">
    <property type="entry name" value="HTH-TYPE TRANSCRIPTIONAL REGULATOR YHJB-RELATED"/>
    <property type="match status" value="1"/>
</dbReference>
<evidence type="ECO:0000313" key="6">
    <source>
        <dbReference type="Proteomes" id="UP000676246"/>
    </source>
</evidence>
<keyword evidence="2" id="KW-0597">Phosphoprotein</keyword>
<feature type="domain" description="Response regulatory" evidence="4">
    <location>
        <begin position="6"/>
        <end position="119"/>
    </location>
</feature>
<dbReference type="Proteomes" id="UP000676246">
    <property type="component" value="Unassembled WGS sequence"/>
</dbReference>
<dbReference type="GO" id="GO:0003677">
    <property type="term" value="F:DNA binding"/>
    <property type="evidence" value="ECO:0007669"/>
    <property type="project" value="UniProtKB-KW"/>
</dbReference>
<dbReference type="InterPro" id="IPR000792">
    <property type="entry name" value="Tscrpt_reg_LuxR_C"/>
</dbReference>
<sequence length="202" mass="21950">MNAADVALVVEDHPLYRQALLDTLQATLPGWHCLAASTLAEARLALAQSPRLVLADQRLPDGEGLAWLVTLAGQVPLRLLLSGADEPRLILHARQCGLDAYLPKRWTPPQISDALHRVLQGQRCFPSASGGDDAPLTARQLEVLRLVGRGLPSREIAQRLGVTERTVKDHLSLIFIRLGVRNRAEAVAQASVAGWLVFDSAE</sequence>
<dbReference type="PROSITE" id="PS50110">
    <property type="entry name" value="RESPONSE_REGULATORY"/>
    <property type="match status" value="1"/>
</dbReference>
<gene>
    <name evidence="5" type="ORF">KAK03_09300</name>
</gene>
<feature type="modified residue" description="4-aspartylphosphate" evidence="2">
    <location>
        <position position="56"/>
    </location>
</feature>
<name>A0A940Y5Q9_9BURK</name>
<dbReference type="CDD" id="cd06170">
    <property type="entry name" value="LuxR_C_like"/>
    <property type="match status" value="1"/>
</dbReference>
<comment type="caution">
    <text evidence="5">The sequence shown here is derived from an EMBL/GenBank/DDBJ whole genome shotgun (WGS) entry which is preliminary data.</text>
</comment>
<organism evidence="5 6">
    <name type="scientific">Ideonella alba</name>
    <dbReference type="NCBI Taxonomy" id="2824118"/>
    <lineage>
        <taxon>Bacteria</taxon>
        <taxon>Pseudomonadati</taxon>
        <taxon>Pseudomonadota</taxon>
        <taxon>Betaproteobacteria</taxon>
        <taxon>Burkholderiales</taxon>
        <taxon>Sphaerotilaceae</taxon>
        <taxon>Ideonella</taxon>
    </lineage>
</organism>
<dbReference type="EMBL" id="JAGQDD010000005">
    <property type="protein sequence ID" value="MBQ0930684.1"/>
    <property type="molecule type" value="Genomic_DNA"/>
</dbReference>
<dbReference type="SMART" id="SM00421">
    <property type="entry name" value="HTH_LUXR"/>
    <property type="match status" value="1"/>
</dbReference>
<dbReference type="SUPFAM" id="SSF46894">
    <property type="entry name" value="C-terminal effector domain of the bipartite response regulators"/>
    <property type="match status" value="1"/>
</dbReference>
<evidence type="ECO:0000259" key="4">
    <source>
        <dbReference type="PROSITE" id="PS50110"/>
    </source>
</evidence>
<protein>
    <submittedName>
        <fullName evidence="5">Response regulator transcription factor</fullName>
    </submittedName>
</protein>
<evidence type="ECO:0000256" key="2">
    <source>
        <dbReference type="PROSITE-ProRule" id="PRU00169"/>
    </source>
</evidence>